<proteinExistence type="predicted"/>
<dbReference type="AlphaFoldDB" id="A0A178M381"/>
<accession>A0A178M381</accession>
<name>A0A178M381_MYCIR</name>
<dbReference type="EMBL" id="LWCS01000001">
    <property type="protein sequence ID" value="OAN42530.1"/>
    <property type="molecule type" value="Genomic_DNA"/>
</dbReference>
<evidence type="ECO:0000313" key="2">
    <source>
        <dbReference type="Proteomes" id="UP000078396"/>
    </source>
</evidence>
<organism evidence="1 2">
    <name type="scientific">Mycolicibacterium iranicum</name>
    <name type="common">Mycobacterium iranicum</name>
    <dbReference type="NCBI Taxonomy" id="912594"/>
    <lineage>
        <taxon>Bacteria</taxon>
        <taxon>Bacillati</taxon>
        <taxon>Actinomycetota</taxon>
        <taxon>Actinomycetes</taxon>
        <taxon>Mycobacteriales</taxon>
        <taxon>Mycobacteriaceae</taxon>
        <taxon>Mycolicibacterium</taxon>
    </lineage>
</organism>
<evidence type="ECO:0008006" key="3">
    <source>
        <dbReference type="Google" id="ProtNLM"/>
    </source>
</evidence>
<dbReference type="Proteomes" id="UP000078396">
    <property type="component" value="Unassembled WGS sequence"/>
</dbReference>
<dbReference type="OrthoDB" id="4609397at2"/>
<evidence type="ECO:0000313" key="1">
    <source>
        <dbReference type="EMBL" id="OAN42530.1"/>
    </source>
</evidence>
<comment type="caution">
    <text evidence="1">The sequence shown here is derived from an EMBL/GenBank/DDBJ whole genome shotgun (WGS) entry which is preliminary data.</text>
</comment>
<sequence>MVNIGNRGVFMGIGDGQRWLVGLELVSGEKTFGPVQLGTSSEVDSINCAVNGPPMVICVGDPRNPAMPSTAWVLDMEAGTVTFKGTTDVSVAGDGGRPRLEHIGDYAVATVTGTGIHGIGSRGDLTWFVPGNGSVSAQFASWNRDAVPSDLGVQNSGSVADTVFSAADGMIVEPIVPEDMSLERAMVYPQGFAYEYTAADGQRGVLFFDDSGATLSDLRQRGTLETRSADLPTVATGSGDRVLALDGRVLVELPVTVPDVEARLIGSRLFLANDPEHMTWQQFDLQTGEVGAACETDALGFYYIASDGEIAIALNDRTPARAVDLATCNELWAIPTSGPDEAIEVWKVGTALVQRTNNTLSSLVAPR</sequence>
<gene>
    <name evidence="1" type="ORF">A4X20_00550</name>
</gene>
<reference evidence="1 2" key="1">
    <citation type="submission" date="2016-04" db="EMBL/GenBank/DDBJ databases">
        <title>Draft Genome Sequences of Staphylococcus capitis Strain H36, S. capitis Strain H65, S. cohnii Strain H62, S. hominis Strain H69, Mycobacterium iranicum Strain H39, Plantibacter sp. Strain H53, Pseudomonas oryzihabitans Strain H72, and Microbacterium sp. Strain H83, isolated from residential settings.</title>
        <authorList>
            <person name="Lymperopoulou D."/>
            <person name="Adams R.I."/>
            <person name="Lindow S."/>
            <person name="Coil D.A."/>
            <person name="Jospin G."/>
            <person name="Eisen J.A."/>
        </authorList>
    </citation>
    <scope>NUCLEOTIDE SEQUENCE [LARGE SCALE GENOMIC DNA]</scope>
    <source>
        <strain evidence="1 2">H39</strain>
    </source>
</reference>
<protein>
    <recommendedName>
        <fullName evidence="3">Pyrrolo-quinoline quinone</fullName>
    </recommendedName>
</protein>